<dbReference type="InterPro" id="IPR037257">
    <property type="entry name" value="T2SS_E_N_sf"/>
</dbReference>
<accession>A0ABT9UYE6</accession>
<comment type="caution">
    <text evidence="2">The sequence shown here is derived from an EMBL/GenBank/DDBJ whole genome shotgun (WGS) entry which is preliminary data.</text>
</comment>
<name>A0ABT9UYE6_9BACL</name>
<sequence length="306" mass="34692">MFSQFFGHYLLNQGLLSREQLTDALEFQQSVHVKFGVIAVDEGFLTPEQVEKVHEMQKQIDKRFGEIAVELGYLTDDQVEAMLSVQKQNHLLLAQALVDRGYMSIEEFSNALNHYKRDFSLSDDKFEAIKRGDIDALVTNILDHKESNTIEKYGNYLTLFAKNMIRFIDDQVYLEVCDHKQNEGNWLVHQDIVGEAPLFTAISAQEDVFLYIASAYAEEELTEVDELAKASVSEFLNLHNGIYLVNMSNEGIELNMNPQEVVESAKVNGEGLLVTVHTSKGKFDLFLSTQPSTVLIEKGEDSQQLV</sequence>
<evidence type="ECO:0008006" key="4">
    <source>
        <dbReference type="Google" id="ProtNLM"/>
    </source>
</evidence>
<proteinExistence type="predicted"/>
<evidence type="ECO:0000313" key="3">
    <source>
        <dbReference type="Proteomes" id="UP001231362"/>
    </source>
</evidence>
<evidence type="ECO:0000256" key="1">
    <source>
        <dbReference type="ARBA" id="ARBA00022500"/>
    </source>
</evidence>
<dbReference type="RefSeq" id="WP_307148339.1">
    <property type="nucleotide sequence ID" value="NZ_JAUSTU010000001.1"/>
</dbReference>
<keyword evidence="3" id="KW-1185">Reference proteome</keyword>
<dbReference type="InterPro" id="IPR028976">
    <property type="entry name" value="CheC-like_sf"/>
</dbReference>
<organism evidence="2 3">
    <name type="scientific">Anoxybacillus andreesenii</name>
    <dbReference type="NCBI Taxonomy" id="1325932"/>
    <lineage>
        <taxon>Bacteria</taxon>
        <taxon>Bacillati</taxon>
        <taxon>Bacillota</taxon>
        <taxon>Bacilli</taxon>
        <taxon>Bacillales</taxon>
        <taxon>Anoxybacillaceae</taxon>
        <taxon>Anoxybacillus</taxon>
    </lineage>
</organism>
<dbReference type="SUPFAM" id="SSF160246">
    <property type="entry name" value="EspE N-terminal domain-like"/>
    <property type="match status" value="2"/>
</dbReference>
<protein>
    <recommendedName>
        <fullName evidence="4">Chemotaxis protein CheX</fullName>
    </recommendedName>
</protein>
<reference evidence="2 3" key="1">
    <citation type="submission" date="2023-07" db="EMBL/GenBank/DDBJ databases">
        <title>Genomic Encyclopedia of Type Strains, Phase IV (KMG-IV): sequencing the most valuable type-strain genomes for metagenomic binning, comparative biology and taxonomic classification.</title>
        <authorList>
            <person name="Goeker M."/>
        </authorList>
    </citation>
    <scope>NUCLEOTIDE SEQUENCE [LARGE SCALE GENOMIC DNA]</scope>
    <source>
        <strain evidence="2 3">DSM 23948</strain>
    </source>
</reference>
<dbReference type="EMBL" id="JAUSTU010000001">
    <property type="protein sequence ID" value="MDQ0153704.1"/>
    <property type="molecule type" value="Genomic_DNA"/>
</dbReference>
<dbReference type="Proteomes" id="UP001231362">
    <property type="component" value="Unassembled WGS sequence"/>
</dbReference>
<dbReference type="SUPFAM" id="SSF103039">
    <property type="entry name" value="CheC-like"/>
    <property type="match status" value="1"/>
</dbReference>
<dbReference type="Gene3D" id="3.40.1550.10">
    <property type="entry name" value="CheC-like"/>
    <property type="match status" value="1"/>
</dbReference>
<gene>
    <name evidence="2" type="ORF">J2S07_000002</name>
</gene>
<keyword evidence="1" id="KW-0145">Chemotaxis</keyword>
<evidence type="ECO:0000313" key="2">
    <source>
        <dbReference type="EMBL" id="MDQ0153704.1"/>
    </source>
</evidence>